<reference evidence="2" key="1">
    <citation type="submission" date="2019-11" db="EMBL/GenBank/DDBJ databases">
        <title>Lipid analysis of CO2-rich subsurface aquifers suggests an autotrophy-based deep biosphere with lysolipids enriched in CPR bacteria.</title>
        <authorList>
            <person name="Probst A.J."/>
            <person name="Elling F.J."/>
            <person name="Castelle C.J."/>
            <person name="Zhu Q."/>
            <person name="Elvert M."/>
            <person name="Birarda G."/>
            <person name="Holman H.-Y."/>
            <person name="Lane K.R."/>
            <person name="Ladd B."/>
            <person name="Ryan M.C."/>
            <person name="Woyke T."/>
            <person name="Hinrichs K.-U."/>
            <person name="Banfield J.F."/>
        </authorList>
    </citation>
    <scope>NUCLEOTIDE SEQUENCE</scope>
    <source>
        <strain evidence="2">CG_2015-01_33_1645</strain>
        <strain evidence="3">CG_2015-04_33_537</strain>
    </source>
</reference>
<dbReference type="Proteomes" id="UP000738826">
    <property type="component" value="Unassembled WGS sequence"/>
</dbReference>
<evidence type="ECO:0000313" key="3">
    <source>
        <dbReference type="EMBL" id="NCS91158.1"/>
    </source>
</evidence>
<dbReference type="EMBL" id="JAACQH010000031">
    <property type="protein sequence ID" value="NCS91158.1"/>
    <property type="molecule type" value="Genomic_DNA"/>
</dbReference>
<comment type="caution">
    <text evidence="2">The sequence shown here is derived from an EMBL/GenBank/DDBJ whole genome shotgun (WGS) entry which is preliminary data.</text>
</comment>
<dbReference type="EMBL" id="JAACVF010000055">
    <property type="protein sequence ID" value="NCN64884.1"/>
    <property type="molecule type" value="Genomic_DNA"/>
</dbReference>
<dbReference type="InterPro" id="IPR043734">
    <property type="entry name" value="DUF5678"/>
</dbReference>
<gene>
    <name evidence="3" type="ORF">GW779_01875</name>
    <name evidence="2" type="ORF">GW910_02245</name>
</gene>
<sequence length="71" mass="7977">MAGMEFEFFVNTDMGRYKGQYITLVGDKIAASRGNAKVVWNEAKKKTGKAPTIAKIPQDDALVLYNLFKYN</sequence>
<name>A0A8J7YRR4_9ARCH</name>
<proteinExistence type="predicted"/>
<evidence type="ECO:0000313" key="4">
    <source>
        <dbReference type="Proteomes" id="UP000768163"/>
    </source>
</evidence>
<organism evidence="2 4">
    <name type="scientific">Candidatus Altarchaeum hamiconexum</name>
    <dbReference type="NCBI Taxonomy" id="1803513"/>
    <lineage>
        <taxon>Archaea</taxon>
        <taxon>Candidatus Altarchaeota</taxon>
        <taxon>Candidatus Altiarchaeia</taxon>
        <taxon>Candidatus Altarchaeales</taxon>
        <taxon>Candidatus Altarchaeaceae</taxon>
        <taxon>Candidatus Altarchaeum</taxon>
    </lineage>
</organism>
<dbReference type="Pfam" id="PF18929">
    <property type="entry name" value="DUF5678"/>
    <property type="match status" value="1"/>
</dbReference>
<evidence type="ECO:0000259" key="1">
    <source>
        <dbReference type="Pfam" id="PF18929"/>
    </source>
</evidence>
<protein>
    <submittedName>
        <fullName evidence="2">Succinyl-CoA synthetase subunit alpha</fullName>
    </submittedName>
</protein>
<dbReference type="Proteomes" id="UP000768163">
    <property type="component" value="Unassembled WGS sequence"/>
</dbReference>
<feature type="domain" description="DUF5678" evidence="1">
    <location>
        <begin position="16"/>
        <end position="58"/>
    </location>
</feature>
<dbReference type="AlphaFoldDB" id="A0A8J7YRR4"/>
<evidence type="ECO:0000313" key="2">
    <source>
        <dbReference type="EMBL" id="NCN64884.1"/>
    </source>
</evidence>
<accession>A0A8J7YRR4</accession>